<dbReference type="InterPro" id="IPR011050">
    <property type="entry name" value="Pectin_lyase_fold/virulence"/>
</dbReference>
<name>A0A3S3QE36_9SPHI</name>
<dbReference type="InterPro" id="IPR039448">
    <property type="entry name" value="Beta_helix"/>
</dbReference>
<feature type="chain" id="PRO_5018763668" evidence="1">
    <location>
        <begin position="20"/>
        <end position="1825"/>
    </location>
</feature>
<dbReference type="InterPro" id="IPR026444">
    <property type="entry name" value="Secre_tail"/>
</dbReference>
<organism evidence="4 5">
    <name type="scientific">Pedobacter chitinilyticus</name>
    <dbReference type="NCBI Taxonomy" id="2233776"/>
    <lineage>
        <taxon>Bacteria</taxon>
        <taxon>Pseudomonadati</taxon>
        <taxon>Bacteroidota</taxon>
        <taxon>Sphingobacteriia</taxon>
        <taxon>Sphingobacteriales</taxon>
        <taxon>Sphingobacteriaceae</taxon>
        <taxon>Pedobacter</taxon>
    </lineage>
</organism>
<dbReference type="SUPFAM" id="SSF51126">
    <property type="entry name" value="Pectin lyase-like"/>
    <property type="match status" value="3"/>
</dbReference>
<evidence type="ECO:0000313" key="4">
    <source>
        <dbReference type="EMBL" id="RWU04464.1"/>
    </source>
</evidence>
<evidence type="ECO:0000256" key="1">
    <source>
        <dbReference type="SAM" id="SignalP"/>
    </source>
</evidence>
<dbReference type="OrthoDB" id="898126at2"/>
<dbReference type="Pfam" id="PF18962">
    <property type="entry name" value="Por_Secre_tail"/>
    <property type="match status" value="1"/>
</dbReference>
<accession>A0A3S3QE36</accession>
<dbReference type="Gene3D" id="2.160.20.10">
    <property type="entry name" value="Single-stranded right-handed beta-helix, Pectin lyase-like"/>
    <property type="match status" value="3"/>
</dbReference>
<dbReference type="SMART" id="SM00710">
    <property type="entry name" value="PbH1"/>
    <property type="match status" value="16"/>
</dbReference>
<feature type="signal peptide" evidence="1">
    <location>
        <begin position="1"/>
        <end position="19"/>
    </location>
</feature>
<feature type="domain" description="Secretion system C-terminal sorting" evidence="3">
    <location>
        <begin position="1752"/>
        <end position="1823"/>
    </location>
</feature>
<reference evidence="4 5" key="1">
    <citation type="submission" date="2018-06" db="EMBL/GenBank/DDBJ databases">
        <title>Pedobacter endophyticus sp. nov., an endophytic bacterium isolated from a leaf of Triticum aestivum.</title>
        <authorList>
            <person name="Zhang L."/>
        </authorList>
    </citation>
    <scope>NUCLEOTIDE SEQUENCE [LARGE SCALE GENOMIC DNA]</scope>
    <source>
        <strain evidence="4 5">CM134L-2</strain>
    </source>
</reference>
<protein>
    <submittedName>
        <fullName evidence="4">T9SS type A sorting domain-containing protein</fullName>
    </submittedName>
</protein>
<dbReference type="InterPro" id="IPR006626">
    <property type="entry name" value="PbH1"/>
</dbReference>
<evidence type="ECO:0000313" key="5">
    <source>
        <dbReference type="Proteomes" id="UP000284120"/>
    </source>
</evidence>
<keyword evidence="5" id="KW-1185">Reference proteome</keyword>
<gene>
    <name evidence="4" type="ORF">DPV69_19315</name>
</gene>
<proteinExistence type="predicted"/>
<dbReference type="RefSeq" id="WP_113649056.1">
    <property type="nucleotide sequence ID" value="NZ_QMHN01000007.1"/>
</dbReference>
<evidence type="ECO:0000259" key="2">
    <source>
        <dbReference type="Pfam" id="PF13229"/>
    </source>
</evidence>
<dbReference type="Pfam" id="PF13229">
    <property type="entry name" value="Beta_helix"/>
    <property type="match status" value="1"/>
</dbReference>
<sequence>MRKTLLRALPMLFVGLLVALQGIHAQTNYYVDPVVGNDANAGTVIGAPKRSIQAAVDAAASGDIVNLANGTYSPVGAVAGYFVNINKSLTIQGASTAGTIIDGTLANYITTSNYGLRVAANDVTISNLTVTNFETGIGVGVDVSNVYVINVSASENYRYGFYTNKSVTNLIIRFSTFNYNGNKGGSPVSSSARGIMLQSTAATYETIEIDNNEVSYNQLVGIDFAGSAYTSGIKVMNNTVNSNGDSGIGMWLGKNDLTSAQTIISANTITLANNARFGIEVKNVLASGANSGNGAVMVNGNIITQLGTPTNSRDFAAIAVLRRKDGYTDINDQPFGVYIWNNTISNIKGSAAAEGDGFGIVVGGTGHTIIGNTITGTEVAVQLQKGNIGYNGDANSPSNSGDANTLYFDRDNSGDACAYLSGNNFNLNGTNFRLVTSAVASTAVEPELVASNTTTSVRFCSIQSAIDAPSTLAGNTVNVFEGTHTLTTGINITKSISLVGNNGVLANKPIITGGDVANKALIYVAVPNVTISNLHLRFQESNFNNATTTTTAGYGIKSGPTGSFNNLTITDNLIEGTNTSYVFNSAAIFLGVLNTNGNDKVTILRNTVGHTVSNNALGRAVRASNINGNIDDNNFKAHYATIQAGDMSGGALIVNNNTLQGKLAMNGYVSPGNKITNNIITSGGTADANGQTGADRQPALIEIISTINPGSTVEVSGNTLNDFKLLGLAVFYSSNVSVINNIFNPLAGSSNTVGLYFDTKTTNSGTPGAKSFSNLVVKQNTFNTPTPLGAGHVGIKFANSYSDVALAPLTKAVIGGPGADANIFVATLDRYISLDDRPAGTTAGDPIWSSQYYNSAAVTNILPFSSNIVAEKNVYGTYDTRTDRTLATFSIVKAKIHDIDDVPGLGEVILNLPIRNVNTSEGFATLQEAIDDTDTQNGHVINVEEGTYTLTAAVLVNKQITLRGNNLNLGAKPIINGSTGPVINTGDRKNALIEIDAPNVKIQNFEFQINQEPTYIGIATTTTDNFNNLEVSDNVFKGTKTQSVAGYEWYSHAMRLGRNDVGVPNNAINLVRNTVTYANLLAPELFGRGIYAYNTYGVIGGSPADKNNIIAVYGLQAGNIGDGAGNDFDFSYNDLPVGLVSVLNAKVGNHKINNNNIGAGIPSLAQANLMVRMLEVKGSRTANANIEVANNVITNYANIGIFVQRSNNVSIKNNTLTPFTGATAFSSIVFSSKEGTAGPQSPVTSENLSITSNTFNGTGGVGISFYNHNGSASVKPVSNVKIGGTEVDKNIFAASLGTYIFLDGTASGTSAAYGTLYDVAQDGTNTTNIFPFNGDIDASYNMFGTVHSGTETNFDNLVGVKAQIVDGVDNGLAGYVNIQPQKAFIGALATLDNALKTVPDGFTVVLKNDPAIYATLGNRTLTNAHTFGIDNNVISEIVFGDVNLGALAKAVTFNQPVKATGNFVVTEGKVNAAAGLTLDAAKTISFNLSKPQNFINGKIKLLNVANGTATNLMIGKNTASTAISLTGVVGTASDFELEYFPVSYVNVASFDPVALGYIHNKEYWTVNKLSGNAQAKVGLTTYDFATSGFSSFATLDAVVARFNTGTNTWVGAGNDSFSVVGGTGTITSGLNTDFGVFTFAKTPGVLPVALVDFTAKLSASGALIRWTTSSEQNNAKFEIEKSLDGKNFSVIDSKTGKGNSATVSNYEVVDVNFTQSAYYRLAQIDVDGTRITFDKLTRFVKGFDQELSVLAYPNPVTTKLYVSLGASAKENVKLLLTDMTGKTLKAKNADGSQLMELDVAEVGPGSYILQVIKNSGNVSKKIVKL</sequence>
<dbReference type="NCBIfam" id="TIGR04183">
    <property type="entry name" value="Por_Secre_tail"/>
    <property type="match status" value="1"/>
</dbReference>
<dbReference type="InterPro" id="IPR012334">
    <property type="entry name" value="Pectin_lyas_fold"/>
</dbReference>
<keyword evidence="1" id="KW-0732">Signal</keyword>
<feature type="domain" description="Right handed beta helix" evidence="2">
    <location>
        <begin position="106"/>
        <end position="261"/>
    </location>
</feature>
<evidence type="ECO:0000259" key="3">
    <source>
        <dbReference type="Pfam" id="PF18962"/>
    </source>
</evidence>
<dbReference type="EMBL" id="SAYW01000007">
    <property type="protein sequence ID" value="RWU04464.1"/>
    <property type="molecule type" value="Genomic_DNA"/>
</dbReference>
<comment type="caution">
    <text evidence="4">The sequence shown here is derived from an EMBL/GenBank/DDBJ whole genome shotgun (WGS) entry which is preliminary data.</text>
</comment>
<dbReference type="Proteomes" id="UP000284120">
    <property type="component" value="Unassembled WGS sequence"/>
</dbReference>